<dbReference type="Proteomes" id="UP001595648">
    <property type="component" value="Unassembled WGS sequence"/>
</dbReference>
<dbReference type="EMBL" id="JBHRVD010000001">
    <property type="protein sequence ID" value="MFC3323682.1"/>
    <property type="molecule type" value="Genomic_DNA"/>
</dbReference>
<protein>
    <recommendedName>
        <fullName evidence="3">Antitoxin SocA-like Panacea domain-containing protein</fullName>
    </recommendedName>
</protein>
<evidence type="ECO:0008006" key="3">
    <source>
        <dbReference type="Google" id="ProtNLM"/>
    </source>
</evidence>
<evidence type="ECO:0000313" key="1">
    <source>
        <dbReference type="EMBL" id="MFC3323682.1"/>
    </source>
</evidence>
<comment type="caution">
    <text evidence="1">The sequence shown here is derived from an EMBL/GenBank/DDBJ whole genome shotgun (WGS) entry which is preliminary data.</text>
</comment>
<reference evidence="2" key="1">
    <citation type="journal article" date="2019" name="Int. J. Syst. Evol. Microbiol.">
        <title>The Global Catalogue of Microorganisms (GCM) 10K type strain sequencing project: providing services to taxonomists for standard genome sequencing and annotation.</title>
        <authorList>
            <consortium name="The Broad Institute Genomics Platform"/>
            <consortium name="The Broad Institute Genome Sequencing Center for Infectious Disease"/>
            <person name="Wu L."/>
            <person name="Ma J."/>
        </authorList>
    </citation>
    <scope>NUCLEOTIDE SEQUENCE [LARGE SCALE GENOMIC DNA]</scope>
    <source>
        <strain evidence="2">ICMP 19515</strain>
    </source>
</reference>
<gene>
    <name evidence="1" type="ORF">ACFOJ9_18205</name>
</gene>
<evidence type="ECO:0000313" key="2">
    <source>
        <dbReference type="Proteomes" id="UP001595648"/>
    </source>
</evidence>
<sequence length="161" mass="18016">MTNSTDIAKILNLNGGELVGRTRLQKTFYFLERLGIGFGYDFQYYHYGPYSEELTISAQDSVALGFVNHDKRVGTRSQLYSVFQSLLKDERDPLDASRKHALKILAGYDPISLELAATADFLECAGYGLDAWSETAVRKSSKATPERIEKAKKLLLDLQGL</sequence>
<accession>A0ABV7MP41</accession>
<proteinExistence type="predicted"/>
<name>A0ABV7MP41_9HYPH</name>
<keyword evidence="2" id="KW-1185">Reference proteome</keyword>
<organism evidence="1 2">
    <name type="scientific">Mesorhizobium cantuariense</name>
    <dbReference type="NCBI Taxonomy" id="1300275"/>
    <lineage>
        <taxon>Bacteria</taxon>
        <taxon>Pseudomonadati</taxon>
        <taxon>Pseudomonadota</taxon>
        <taxon>Alphaproteobacteria</taxon>
        <taxon>Hyphomicrobiales</taxon>
        <taxon>Phyllobacteriaceae</taxon>
        <taxon>Mesorhizobium</taxon>
    </lineage>
</organism>
<dbReference type="RefSeq" id="WP_378980283.1">
    <property type="nucleotide sequence ID" value="NZ_JBHRVD010000001.1"/>
</dbReference>